<reference evidence="1 2" key="1">
    <citation type="submission" date="2019-07" db="EMBL/GenBank/DDBJ databases">
        <title>Whole genome shotgun sequence of Clostridium butyricum NBRC 3858.</title>
        <authorList>
            <person name="Hosoyama A."/>
            <person name="Uohara A."/>
            <person name="Ohji S."/>
            <person name="Ichikawa N."/>
        </authorList>
    </citation>
    <scope>NUCLEOTIDE SEQUENCE [LARGE SCALE GENOMIC DNA]</scope>
    <source>
        <strain evidence="1 2">NBRC 3858</strain>
    </source>
</reference>
<evidence type="ECO:0000313" key="1">
    <source>
        <dbReference type="EMBL" id="GEQ23470.1"/>
    </source>
</evidence>
<sequence>MCDLFNDIAKNVACSMNFKYNEIEANNSLKFLKDVHILPKDAKEIY</sequence>
<accession>A0A512TT66</accession>
<dbReference type="Proteomes" id="UP000321089">
    <property type="component" value="Unassembled WGS sequence"/>
</dbReference>
<gene>
    <name evidence="1" type="ORF">CBU02nite_39760</name>
</gene>
<organism evidence="1 2">
    <name type="scientific">Clostridium butyricum</name>
    <dbReference type="NCBI Taxonomy" id="1492"/>
    <lineage>
        <taxon>Bacteria</taxon>
        <taxon>Bacillati</taxon>
        <taxon>Bacillota</taxon>
        <taxon>Clostridia</taxon>
        <taxon>Eubacteriales</taxon>
        <taxon>Clostridiaceae</taxon>
        <taxon>Clostridium</taxon>
    </lineage>
</organism>
<evidence type="ECO:0000313" key="2">
    <source>
        <dbReference type="Proteomes" id="UP000321089"/>
    </source>
</evidence>
<dbReference type="InterPro" id="IPR007530">
    <property type="entry name" value="Aminoglycoside_adenylylTfrase"/>
</dbReference>
<dbReference type="Pfam" id="PF04439">
    <property type="entry name" value="Adenyl_transf"/>
    <property type="match status" value="1"/>
</dbReference>
<name>A0A512TT66_CLOBU</name>
<protein>
    <submittedName>
        <fullName evidence="1">Uncharacterized protein</fullName>
    </submittedName>
</protein>
<proteinExistence type="predicted"/>
<comment type="caution">
    <text evidence="1">The sequence shown here is derived from an EMBL/GenBank/DDBJ whole genome shotgun (WGS) entry which is preliminary data.</text>
</comment>
<dbReference type="SUPFAM" id="SSF81631">
    <property type="entry name" value="PAP/OAS1 substrate-binding domain"/>
    <property type="match status" value="1"/>
</dbReference>
<dbReference type="AlphaFoldDB" id="A0A512TT66"/>
<dbReference type="EMBL" id="BKBC01000123">
    <property type="protein sequence ID" value="GEQ23470.1"/>
    <property type="molecule type" value="Genomic_DNA"/>
</dbReference>
<dbReference type="Gene3D" id="1.20.120.330">
    <property type="entry name" value="Nucleotidyltransferases domain 2"/>
    <property type="match status" value="1"/>
</dbReference>